<dbReference type="InterPro" id="IPR050300">
    <property type="entry name" value="GDXG_lipolytic_enzyme"/>
</dbReference>
<accession>A0A6A6SDV0</accession>
<keyword evidence="4" id="KW-1185">Reference proteome</keyword>
<organism evidence="3 4">
    <name type="scientific">Massarina eburnea CBS 473.64</name>
    <dbReference type="NCBI Taxonomy" id="1395130"/>
    <lineage>
        <taxon>Eukaryota</taxon>
        <taxon>Fungi</taxon>
        <taxon>Dikarya</taxon>
        <taxon>Ascomycota</taxon>
        <taxon>Pezizomycotina</taxon>
        <taxon>Dothideomycetes</taxon>
        <taxon>Pleosporomycetidae</taxon>
        <taxon>Pleosporales</taxon>
        <taxon>Massarineae</taxon>
        <taxon>Massarinaceae</taxon>
        <taxon>Massarina</taxon>
    </lineage>
</organism>
<gene>
    <name evidence="3" type="ORF">P280DRAFT_502700</name>
</gene>
<dbReference type="PANTHER" id="PTHR48081">
    <property type="entry name" value="AB HYDROLASE SUPERFAMILY PROTEIN C4A8.06C"/>
    <property type="match status" value="1"/>
</dbReference>
<dbReference type="Pfam" id="PF07859">
    <property type="entry name" value="Abhydrolase_3"/>
    <property type="match status" value="1"/>
</dbReference>
<keyword evidence="1 3" id="KW-0378">Hydrolase</keyword>
<dbReference type="AlphaFoldDB" id="A0A6A6SDV0"/>
<dbReference type="PANTHER" id="PTHR48081:SF31">
    <property type="entry name" value="STERYL ACETYL HYDROLASE MUG81-RELATED"/>
    <property type="match status" value="1"/>
</dbReference>
<dbReference type="GO" id="GO:0016787">
    <property type="term" value="F:hydrolase activity"/>
    <property type="evidence" value="ECO:0007669"/>
    <property type="project" value="UniProtKB-KW"/>
</dbReference>
<dbReference type="OrthoDB" id="2152029at2759"/>
<evidence type="ECO:0000256" key="1">
    <source>
        <dbReference type="ARBA" id="ARBA00022801"/>
    </source>
</evidence>
<dbReference type="Gene3D" id="3.40.50.1820">
    <property type="entry name" value="alpha/beta hydrolase"/>
    <property type="match status" value="1"/>
</dbReference>
<evidence type="ECO:0000313" key="3">
    <source>
        <dbReference type="EMBL" id="KAF2646016.1"/>
    </source>
</evidence>
<sequence length="368" mass="39774">MADQNVSRAGIASTTVKATLAASLRLWTSPFKGARGAPNYYKDVIFSMMRVQLASLNTAQERYINGTSTPVYLKYCEDHGLTPQSVTIGENSNGGGGVEAHWLGDPEAEKVILWFHGGGYVMPLTPAHFIYLSSIAESLNSSSEKQTAVLFLAYDLAPESTYPTQLRQAVQTLQYLVETTGRAPSSITLGGDSAGASLTLGVLSHVAHPHPEIDALQLPTKLHAALLISPWASFNTHTPAFERNAQKDCFDRRALNRWSSAYLGSDAPFAGDFYNEPVLAPAEWWEGTAEVVDEVLIWAGENEVLLDSIEELARRFEKGFGGKGGRVNTVITPKAAHTEMILELLVGYKGDSGTGSAGVVSEWARAKL</sequence>
<dbReference type="SUPFAM" id="SSF53474">
    <property type="entry name" value="alpha/beta-Hydrolases"/>
    <property type="match status" value="1"/>
</dbReference>
<dbReference type="InterPro" id="IPR029058">
    <property type="entry name" value="AB_hydrolase_fold"/>
</dbReference>
<evidence type="ECO:0000259" key="2">
    <source>
        <dbReference type="Pfam" id="PF07859"/>
    </source>
</evidence>
<protein>
    <submittedName>
        <fullName evidence="3">Alpha/beta hydrolase fold protein-like protein</fullName>
    </submittedName>
</protein>
<reference evidence="3" key="1">
    <citation type="journal article" date="2020" name="Stud. Mycol.">
        <title>101 Dothideomycetes genomes: a test case for predicting lifestyles and emergence of pathogens.</title>
        <authorList>
            <person name="Haridas S."/>
            <person name="Albert R."/>
            <person name="Binder M."/>
            <person name="Bloem J."/>
            <person name="Labutti K."/>
            <person name="Salamov A."/>
            <person name="Andreopoulos B."/>
            <person name="Baker S."/>
            <person name="Barry K."/>
            <person name="Bills G."/>
            <person name="Bluhm B."/>
            <person name="Cannon C."/>
            <person name="Castanera R."/>
            <person name="Culley D."/>
            <person name="Daum C."/>
            <person name="Ezra D."/>
            <person name="Gonzalez J."/>
            <person name="Henrissat B."/>
            <person name="Kuo A."/>
            <person name="Liang C."/>
            <person name="Lipzen A."/>
            <person name="Lutzoni F."/>
            <person name="Magnuson J."/>
            <person name="Mondo S."/>
            <person name="Nolan M."/>
            <person name="Ohm R."/>
            <person name="Pangilinan J."/>
            <person name="Park H.-J."/>
            <person name="Ramirez L."/>
            <person name="Alfaro M."/>
            <person name="Sun H."/>
            <person name="Tritt A."/>
            <person name="Yoshinaga Y."/>
            <person name="Zwiers L.-H."/>
            <person name="Turgeon B."/>
            <person name="Goodwin S."/>
            <person name="Spatafora J."/>
            <person name="Crous P."/>
            <person name="Grigoriev I."/>
        </authorList>
    </citation>
    <scope>NUCLEOTIDE SEQUENCE</scope>
    <source>
        <strain evidence="3">CBS 473.64</strain>
    </source>
</reference>
<proteinExistence type="predicted"/>
<dbReference type="InterPro" id="IPR013094">
    <property type="entry name" value="AB_hydrolase_3"/>
</dbReference>
<evidence type="ECO:0000313" key="4">
    <source>
        <dbReference type="Proteomes" id="UP000799753"/>
    </source>
</evidence>
<name>A0A6A6SDV0_9PLEO</name>
<feature type="domain" description="Alpha/beta hydrolase fold-3" evidence="2">
    <location>
        <begin position="112"/>
        <end position="338"/>
    </location>
</feature>
<dbReference type="EMBL" id="MU006776">
    <property type="protein sequence ID" value="KAF2646016.1"/>
    <property type="molecule type" value="Genomic_DNA"/>
</dbReference>
<dbReference type="Proteomes" id="UP000799753">
    <property type="component" value="Unassembled WGS sequence"/>
</dbReference>